<dbReference type="NCBIfam" id="TIGR01809">
    <property type="entry name" value="Shik-DH-AROM"/>
    <property type="match status" value="1"/>
</dbReference>
<dbReference type="CDD" id="cd01065">
    <property type="entry name" value="NAD_bind_Shikimate_DH"/>
    <property type="match status" value="1"/>
</dbReference>
<dbReference type="InterPro" id="IPR006151">
    <property type="entry name" value="Shikm_DH/Glu-tRNA_Rdtase"/>
</dbReference>
<keyword evidence="3" id="KW-0028">Amino-acid biosynthesis</keyword>
<dbReference type="Gene3D" id="3.40.50.10860">
    <property type="entry name" value="Leucine Dehydrogenase, chain A, domain 1"/>
    <property type="match status" value="1"/>
</dbReference>
<comment type="catalytic activity">
    <reaction evidence="4">
        <text>shikimate + NADP(+) = 3-dehydroshikimate + NADPH + H(+)</text>
        <dbReference type="Rhea" id="RHEA:17737"/>
        <dbReference type="ChEBI" id="CHEBI:15378"/>
        <dbReference type="ChEBI" id="CHEBI:16630"/>
        <dbReference type="ChEBI" id="CHEBI:36208"/>
        <dbReference type="ChEBI" id="CHEBI:57783"/>
        <dbReference type="ChEBI" id="CHEBI:58349"/>
        <dbReference type="EC" id="1.1.1.25"/>
    </reaction>
</comment>
<dbReference type="Pfam" id="PF01488">
    <property type="entry name" value="Shikimate_DH"/>
    <property type="match status" value="1"/>
</dbReference>
<evidence type="ECO:0000313" key="9">
    <source>
        <dbReference type="Proteomes" id="UP000028504"/>
    </source>
</evidence>
<sequence length="268" mass="28007">MSRAAVLGDPIEHSLSPLLHRAGYHALGLADWRYSAIRCPAGRLAETVAGADPAFRGFSVTMPGKFEALQFATQKTPRAVAVGSANTLVRVPGGWRADNTDVDGVHGALDELGGPIARREARRAVVLGAGGTARAAIFALGERGVREIAVVNRSDKTAGLAGLAPAAGLSFVRWDADLRALVAGADVLVSTVPAGVVDAYAQDLGHLPVLDVIYRPWPTALCAASAANGYLTAGGRVMLAWQAYSQFEQFTGCVAPREAMRQAIDRAP</sequence>
<evidence type="ECO:0000259" key="7">
    <source>
        <dbReference type="Pfam" id="PF18317"/>
    </source>
</evidence>
<evidence type="ECO:0000259" key="5">
    <source>
        <dbReference type="Pfam" id="PF01488"/>
    </source>
</evidence>
<accession>A0ABM5QMQ4</accession>
<dbReference type="NCBIfam" id="NF001311">
    <property type="entry name" value="PRK00258.1-3"/>
    <property type="match status" value="1"/>
</dbReference>
<evidence type="ECO:0000259" key="6">
    <source>
        <dbReference type="Pfam" id="PF08501"/>
    </source>
</evidence>
<protein>
    <recommendedName>
        <fullName evidence="2">shikimate dehydrogenase (NADP(+))</fullName>
        <ecNumber evidence="2">1.1.1.25</ecNumber>
    </recommendedName>
</protein>
<dbReference type="InterPro" id="IPR022893">
    <property type="entry name" value="Shikimate_DH_fam"/>
</dbReference>
<keyword evidence="3" id="KW-0057">Aromatic amino acid biosynthesis</keyword>
<dbReference type="EMBL" id="CP008944">
    <property type="protein sequence ID" value="AIG64064.1"/>
    <property type="molecule type" value="Genomic_DNA"/>
</dbReference>
<gene>
    <name evidence="8" type="ORF">CATYP_04800</name>
</gene>
<dbReference type="Pfam" id="PF18317">
    <property type="entry name" value="SDH_C"/>
    <property type="match status" value="1"/>
</dbReference>
<dbReference type="InterPro" id="IPR010110">
    <property type="entry name" value="Shikimate_DH_AroM-type"/>
</dbReference>
<proteinExistence type="predicted"/>
<feature type="domain" description="Quinate/shikimate 5-dehydrogenase/glutamyl-tRNA reductase" evidence="5">
    <location>
        <begin position="120"/>
        <end position="192"/>
    </location>
</feature>
<dbReference type="PANTHER" id="PTHR21089">
    <property type="entry name" value="SHIKIMATE DEHYDROGENASE"/>
    <property type="match status" value="1"/>
</dbReference>
<dbReference type="InterPro" id="IPR046346">
    <property type="entry name" value="Aminoacid_DH-like_N_sf"/>
</dbReference>
<evidence type="ECO:0000256" key="3">
    <source>
        <dbReference type="ARBA" id="ARBA00023141"/>
    </source>
</evidence>
<evidence type="ECO:0000256" key="4">
    <source>
        <dbReference type="ARBA" id="ARBA00049442"/>
    </source>
</evidence>
<dbReference type="InterPro" id="IPR041121">
    <property type="entry name" value="SDH_C"/>
</dbReference>
<evidence type="ECO:0000256" key="2">
    <source>
        <dbReference type="ARBA" id="ARBA00012962"/>
    </source>
</evidence>
<evidence type="ECO:0000256" key="1">
    <source>
        <dbReference type="ARBA" id="ARBA00004871"/>
    </source>
</evidence>
<dbReference type="Proteomes" id="UP000028504">
    <property type="component" value="Chromosome"/>
</dbReference>
<dbReference type="EC" id="1.1.1.25" evidence="2"/>
<dbReference type="Pfam" id="PF08501">
    <property type="entry name" value="Shikimate_dh_N"/>
    <property type="match status" value="1"/>
</dbReference>
<organism evidence="8 9">
    <name type="scientific">Corynebacterium atypicum</name>
    <dbReference type="NCBI Taxonomy" id="191610"/>
    <lineage>
        <taxon>Bacteria</taxon>
        <taxon>Bacillati</taxon>
        <taxon>Actinomycetota</taxon>
        <taxon>Actinomycetes</taxon>
        <taxon>Mycobacteriales</taxon>
        <taxon>Corynebacteriaceae</taxon>
        <taxon>Corynebacterium</taxon>
    </lineage>
</organism>
<feature type="domain" description="Shikimate dehydrogenase substrate binding N-terminal" evidence="6">
    <location>
        <begin position="6"/>
        <end position="88"/>
    </location>
</feature>
<evidence type="ECO:0000313" key="8">
    <source>
        <dbReference type="EMBL" id="AIG64064.1"/>
    </source>
</evidence>
<dbReference type="InterPro" id="IPR036291">
    <property type="entry name" value="NAD(P)-bd_dom_sf"/>
</dbReference>
<dbReference type="SUPFAM" id="SSF51735">
    <property type="entry name" value="NAD(P)-binding Rossmann-fold domains"/>
    <property type="match status" value="1"/>
</dbReference>
<reference evidence="8 9" key="1">
    <citation type="submission" date="2014-07" db="EMBL/GenBank/DDBJ databases">
        <title>Complete genome sequence of Corynebacterium atypicum DSM 44849: identifiction of the mycolic acid biosynthesis genes.</title>
        <authorList>
            <person name="Tippelt A."/>
            <person name="Mollmann S."/>
            <person name="Albersmeier A."/>
            <person name="Jaenicke S."/>
            <person name="Ruckert C."/>
            <person name="Tauch A."/>
        </authorList>
    </citation>
    <scope>NUCLEOTIDE SEQUENCE [LARGE SCALE GENOMIC DNA]</scope>
    <source>
        <strain evidence="8 9">R2070</strain>
    </source>
</reference>
<keyword evidence="9" id="KW-1185">Reference proteome</keyword>
<name>A0ABM5QMQ4_9CORY</name>
<comment type="pathway">
    <text evidence="1">Metabolic intermediate biosynthesis; chorismate biosynthesis; chorismate from D-erythrose 4-phosphate and phosphoenolpyruvate: step 4/7.</text>
</comment>
<dbReference type="PANTHER" id="PTHR21089:SF1">
    <property type="entry name" value="BIFUNCTIONAL 3-DEHYDROQUINATE DEHYDRATASE_SHIKIMATE DEHYDROGENASE, CHLOROPLASTIC"/>
    <property type="match status" value="1"/>
</dbReference>
<dbReference type="Gene3D" id="3.40.50.720">
    <property type="entry name" value="NAD(P)-binding Rossmann-like Domain"/>
    <property type="match status" value="1"/>
</dbReference>
<dbReference type="RefSeq" id="WP_038607912.1">
    <property type="nucleotide sequence ID" value="NZ_CP008944.1"/>
</dbReference>
<dbReference type="InterPro" id="IPR013708">
    <property type="entry name" value="Shikimate_DH-bd_N"/>
</dbReference>
<dbReference type="SUPFAM" id="SSF53223">
    <property type="entry name" value="Aminoacid dehydrogenase-like, N-terminal domain"/>
    <property type="match status" value="1"/>
</dbReference>
<feature type="domain" description="SDH C-terminal" evidence="7">
    <location>
        <begin position="236"/>
        <end position="264"/>
    </location>
</feature>